<dbReference type="RefSeq" id="WP_301857384.1">
    <property type="nucleotide sequence ID" value="NZ_JAUJWU010000005.1"/>
</dbReference>
<dbReference type="Gene3D" id="1.10.10.10">
    <property type="entry name" value="Winged helix-like DNA-binding domain superfamily/Winged helix DNA-binding domain"/>
    <property type="match status" value="1"/>
</dbReference>
<dbReference type="InterPro" id="IPR010921">
    <property type="entry name" value="Trp_repressor/repl_initiator"/>
</dbReference>
<proteinExistence type="predicted"/>
<keyword evidence="2" id="KW-1185">Reference proteome</keyword>
<dbReference type="Proteomes" id="UP001172142">
    <property type="component" value="Unassembled WGS sequence"/>
</dbReference>
<protein>
    <submittedName>
        <fullName evidence="1">Transposase</fullName>
    </submittedName>
</protein>
<name>A0ABT8NGP0_9BACL</name>
<reference evidence="1 2" key="1">
    <citation type="submission" date="2023-07" db="EMBL/GenBank/DDBJ databases">
        <title>Novel species in genus Planococcus.</title>
        <authorList>
            <person name="Ning S."/>
        </authorList>
    </citation>
    <scope>NUCLEOTIDE SEQUENCE [LARGE SCALE GENOMIC DNA]</scope>
    <source>
        <strain evidence="1 2">N017</strain>
    </source>
</reference>
<gene>
    <name evidence="1" type="ORF">QWY13_16470</name>
</gene>
<dbReference type="EMBL" id="JAUJWU010000005">
    <property type="protein sequence ID" value="MDN7247075.1"/>
    <property type="molecule type" value="Genomic_DNA"/>
</dbReference>
<comment type="caution">
    <text evidence="1">The sequence shown here is derived from an EMBL/GenBank/DDBJ whole genome shotgun (WGS) entry which is preliminary data.</text>
</comment>
<evidence type="ECO:0000313" key="2">
    <source>
        <dbReference type="Proteomes" id="UP001172142"/>
    </source>
</evidence>
<dbReference type="Pfam" id="PF01527">
    <property type="entry name" value="HTH_Tnp_1"/>
    <property type="match status" value="1"/>
</dbReference>
<evidence type="ECO:0000313" key="1">
    <source>
        <dbReference type="EMBL" id="MDN7247075.1"/>
    </source>
</evidence>
<accession>A0ABT8NGP0</accession>
<dbReference type="InterPro" id="IPR036388">
    <property type="entry name" value="WH-like_DNA-bd_sf"/>
</dbReference>
<dbReference type="SUPFAM" id="SSF48295">
    <property type="entry name" value="TrpR-like"/>
    <property type="match status" value="1"/>
</dbReference>
<organism evidence="1 2">
    <name type="scientific">Planococcus shenhongbingii</name>
    <dbReference type="NCBI Taxonomy" id="3058398"/>
    <lineage>
        <taxon>Bacteria</taxon>
        <taxon>Bacillati</taxon>
        <taxon>Bacillota</taxon>
        <taxon>Bacilli</taxon>
        <taxon>Bacillales</taxon>
        <taxon>Caryophanaceae</taxon>
        <taxon>Planococcus</taxon>
    </lineage>
</organism>
<sequence>MAKFTVKDKLRATRESLDSQETKKEMAKRYGVNAKELQQWIELYRHHREDGSSPN</sequence>
<dbReference type="InterPro" id="IPR002514">
    <property type="entry name" value="Transposase_8"/>
</dbReference>